<dbReference type="SUPFAM" id="SSF88697">
    <property type="entry name" value="PUA domain-like"/>
    <property type="match status" value="1"/>
</dbReference>
<evidence type="ECO:0000313" key="4">
    <source>
        <dbReference type="Proteomes" id="UP000503308"/>
    </source>
</evidence>
<evidence type="ECO:0000256" key="1">
    <source>
        <dbReference type="SAM" id="MobiDB-lite"/>
    </source>
</evidence>
<protein>
    <submittedName>
        <fullName evidence="3">ASCH domain-containing protein</fullName>
    </submittedName>
</protein>
<gene>
    <name evidence="3" type="ORF">G3256_01780</name>
</gene>
<sequence>MQHLEVAGRLWDDLLAGRKTNTIRWRETRAQPGPLTFVRGDDPAQRVVVEVLRCTDLPLGEAAAFLGKEEIWPAEVMLAGMRSHYPRITMDDTVQVIEFAPVQDPQVQRSPATTSSKPVISNS</sequence>
<dbReference type="AlphaFoldDB" id="A0A858SSW6"/>
<feature type="region of interest" description="Disordered" evidence="1">
    <location>
        <begin position="101"/>
        <end position="123"/>
    </location>
</feature>
<dbReference type="RefSeq" id="WP_169639212.1">
    <property type="nucleotide sequence ID" value="NZ_CP048788.1"/>
</dbReference>
<dbReference type="InterPro" id="IPR007374">
    <property type="entry name" value="ASCH_domain"/>
</dbReference>
<dbReference type="InterPro" id="IPR015947">
    <property type="entry name" value="PUA-like_sf"/>
</dbReference>
<dbReference type="Proteomes" id="UP000503308">
    <property type="component" value="Chromosome"/>
</dbReference>
<evidence type="ECO:0000313" key="3">
    <source>
        <dbReference type="EMBL" id="QJF49986.1"/>
    </source>
</evidence>
<reference evidence="3 4" key="1">
    <citation type="submission" date="2020-02" db="EMBL/GenBank/DDBJ databases">
        <title>Genome sequence of Roseobacter ponti.</title>
        <authorList>
            <person name="Hollensteiner J."/>
            <person name="Schneider D."/>
            <person name="Poehlein A."/>
            <person name="Daniel R."/>
        </authorList>
    </citation>
    <scope>NUCLEOTIDE SEQUENCE [LARGE SCALE GENOMIC DNA]</scope>
    <source>
        <strain evidence="3 4">DSM 106830</strain>
    </source>
</reference>
<feature type="compositionally biased region" description="Polar residues" evidence="1">
    <location>
        <begin position="105"/>
        <end position="123"/>
    </location>
</feature>
<proteinExistence type="predicted"/>
<organism evidence="3 4">
    <name type="scientific">Roseobacter ponti</name>
    <dbReference type="NCBI Taxonomy" id="1891787"/>
    <lineage>
        <taxon>Bacteria</taxon>
        <taxon>Pseudomonadati</taxon>
        <taxon>Pseudomonadota</taxon>
        <taxon>Alphaproteobacteria</taxon>
        <taxon>Rhodobacterales</taxon>
        <taxon>Roseobacteraceae</taxon>
        <taxon>Roseobacter</taxon>
    </lineage>
</organism>
<dbReference type="SMART" id="SM01022">
    <property type="entry name" value="ASCH"/>
    <property type="match status" value="1"/>
</dbReference>
<name>A0A858SSW6_9RHOB</name>
<dbReference type="Pfam" id="PF04266">
    <property type="entry name" value="ASCH"/>
    <property type="match status" value="1"/>
</dbReference>
<feature type="domain" description="ASCH" evidence="2">
    <location>
        <begin position="4"/>
        <end position="103"/>
    </location>
</feature>
<evidence type="ECO:0000259" key="2">
    <source>
        <dbReference type="SMART" id="SM01022"/>
    </source>
</evidence>
<dbReference type="EMBL" id="CP048788">
    <property type="protein sequence ID" value="QJF49986.1"/>
    <property type="molecule type" value="Genomic_DNA"/>
</dbReference>
<accession>A0A858SSW6</accession>
<dbReference type="KEGG" id="rpon:G3256_01780"/>
<keyword evidence="4" id="KW-1185">Reference proteome</keyword>